<evidence type="ECO:0000256" key="5">
    <source>
        <dbReference type="ARBA" id="ARBA00022692"/>
    </source>
</evidence>
<feature type="transmembrane region" description="Helical" evidence="12">
    <location>
        <begin position="599"/>
        <end position="619"/>
    </location>
</feature>
<evidence type="ECO:0000256" key="2">
    <source>
        <dbReference type="ARBA" id="ARBA00006513"/>
    </source>
</evidence>
<evidence type="ECO:0000256" key="11">
    <source>
        <dbReference type="SAM" id="MobiDB-lite"/>
    </source>
</evidence>
<protein>
    <recommendedName>
        <fullName evidence="15">Otopetrin-2</fullName>
    </recommendedName>
</protein>
<keyword evidence="14" id="KW-1185">Reference proteome</keyword>
<feature type="transmembrane region" description="Helical" evidence="12">
    <location>
        <begin position="772"/>
        <end position="794"/>
    </location>
</feature>
<keyword evidence="10" id="KW-0407">Ion channel</keyword>
<accession>A0ABP1QKR8</accession>
<feature type="transmembrane region" description="Helical" evidence="12">
    <location>
        <begin position="671"/>
        <end position="696"/>
    </location>
</feature>
<dbReference type="Proteomes" id="UP001642540">
    <property type="component" value="Unassembled WGS sequence"/>
</dbReference>
<keyword evidence="8" id="KW-0406">Ion transport</keyword>
<evidence type="ECO:0000256" key="12">
    <source>
        <dbReference type="SAM" id="Phobius"/>
    </source>
</evidence>
<keyword evidence="5 12" id="KW-0812">Transmembrane</keyword>
<feature type="compositionally biased region" description="Polar residues" evidence="11">
    <location>
        <begin position="266"/>
        <end position="283"/>
    </location>
</feature>
<evidence type="ECO:0000256" key="10">
    <source>
        <dbReference type="ARBA" id="ARBA00023303"/>
    </source>
</evidence>
<evidence type="ECO:0000256" key="6">
    <source>
        <dbReference type="ARBA" id="ARBA00022781"/>
    </source>
</evidence>
<comment type="similarity">
    <text evidence="2">Belongs to the otopetrin family.</text>
</comment>
<evidence type="ECO:0008006" key="15">
    <source>
        <dbReference type="Google" id="ProtNLM"/>
    </source>
</evidence>
<feature type="transmembrane region" description="Helical" evidence="12">
    <location>
        <begin position="167"/>
        <end position="186"/>
    </location>
</feature>
<keyword evidence="6" id="KW-0375">Hydrogen ion transport</keyword>
<dbReference type="Pfam" id="PF03189">
    <property type="entry name" value="Otopetrin"/>
    <property type="match status" value="1"/>
</dbReference>
<feature type="transmembrane region" description="Helical" evidence="12">
    <location>
        <begin position="356"/>
        <end position="374"/>
    </location>
</feature>
<feature type="transmembrane region" description="Helical" evidence="12">
    <location>
        <begin position="639"/>
        <end position="659"/>
    </location>
</feature>
<keyword evidence="4" id="KW-1003">Cell membrane</keyword>
<gene>
    <name evidence="13" type="ORF">ODALV1_LOCUS11110</name>
</gene>
<organism evidence="13 14">
    <name type="scientific">Orchesella dallaii</name>
    <dbReference type="NCBI Taxonomy" id="48710"/>
    <lineage>
        <taxon>Eukaryota</taxon>
        <taxon>Metazoa</taxon>
        <taxon>Ecdysozoa</taxon>
        <taxon>Arthropoda</taxon>
        <taxon>Hexapoda</taxon>
        <taxon>Collembola</taxon>
        <taxon>Entomobryomorpha</taxon>
        <taxon>Entomobryoidea</taxon>
        <taxon>Orchesellidae</taxon>
        <taxon>Orchesellinae</taxon>
        <taxon>Orchesella</taxon>
    </lineage>
</organism>
<feature type="transmembrane region" description="Helical" evidence="12">
    <location>
        <begin position="206"/>
        <end position="224"/>
    </location>
</feature>
<comment type="caution">
    <text evidence="13">The sequence shown here is derived from an EMBL/GenBank/DDBJ whole genome shotgun (WGS) entry which is preliminary data.</text>
</comment>
<evidence type="ECO:0000256" key="3">
    <source>
        <dbReference type="ARBA" id="ARBA00022448"/>
    </source>
</evidence>
<evidence type="ECO:0000313" key="13">
    <source>
        <dbReference type="EMBL" id="CAL8102308.1"/>
    </source>
</evidence>
<proteinExistence type="inferred from homology"/>
<name>A0ABP1QKR8_9HEXA</name>
<dbReference type="PANTHER" id="PTHR21522:SF61">
    <property type="entry name" value="PROTON CHANNEL OTOPLC"/>
    <property type="match status" value="1"/>
</dbReference>
<dbReference type="EMBL" id="CAXLJM020000033">
    <property type="protein sequence ID" value="CAL8102308.1"/>
    <property type="molecule type" value="Genomic_DNA"/>
</dbReference>
<evidence type="ECO:0000256" key="7">
    <source>
        <dbReference type="ARBA" id="ARBA00022989"/>
    </source>
</evidence>
<keyword evidence="9 12" id="KW-0472">Membrane</keyword>
<evidence type="ECO:0000313" key="14">
    <source>
        <dbReference type="Proteomes" id="UP001642540"/>
    </source>
</evidence>
<dbReference type="PANTHER" id="PTHR21522">
    <property type="entry name" value="PROTON CHANNEL OTOP"/>
    <property type="match status" value="1"/>
</dbReference>
<evidence type="ECO:0000256" key="4">
    <source>
        <dbReference type="ARBA" id="ARBA00022475"/>
    </source>
</evidence>
<comment type="subcellular location">
    <subcellularLocation>
        <location evidence="1">Cell membrane</location>
        <topology evidence="1">Multi-pass membrane protein</topology>
    </subcellularLocation>
</comment>
<feature type="transmembrane region" description="Helical" evidence="12">
    <location>
        <begin position="743"/>
        <end position="760"/>
    </location>
</feature>
<feature type="transmembrane region" description="Helical" evidence="12">
    <location>
        <begin position="702"/>
        <end position="722"/>
    </location>
</feature>
<evidence type="ECO:0000256" key="9">
    <source>
        <dbReference type="ARBA" id="ARBA00023136"/>
    </source>
</evidence>
<keyword evidence="3" id="KW-0813">Transport</keyword>
<feature type="transmembrane region" description="Helical" evidence="12">
    <location>
        <begin position="317"/>
        <end position="336"/>
    </location>
</feature>
<dbReference type="InterPro" id="IPR004878">
    <property type="entry name" value="Otopetrin"/>
</dbReference>
<reference evidence="13 14" key="1">
    <citation type="submission" date="2024-08" db="EMBL/GenBank/DDBJ databases">
        <authorList>
            <person name="Cucini C."/>
            <person name="Frati F."/>
        </authorList>
    </citation>
    <scope>NUCLEOTIDE SEQUENCE [LARGE SCALE GENOMIC DNA]</scope>
</reference>
<sequence length="817" mass="91325">MSGWNGKIEAAVAAGRRSSIEILNRFWNGNTYVPRSHDTSLSPEVNGSKRGNRGIAVETSYTVPVVAPGLSSQEGGTFSVTVMEPALNDDDGVSAPEDVSPVDFNPISARQTEGVKAELNALLLSPHYRSQKQAIIIPMSRVAQPGIGNCEDRGNSKLWKSHGNHSFGLVISALYAKLLVVMGIAFPLSEVMSTYIPAAYYDGFYLYLYFGSILFMIWVFGYIIRERATISARVLVRGMHSFRSRKNTEEIAETPNAISALAPGSMTHSSTASDAEFSDSSTETPRTIIEDQNGFRLEGNKHDPHHRRHKGTHFGSFYLRMGCVAFGVGSMIYSGLEFGQYFELKSDARCQNYMQALTPSVRMIFTFMQMYFIFLSSRMAVFKESLSSQFGLMHMIGTNLCVWLNVLVQETKHEILNFYDPDNKTISFKSVRAHQQFSGQILSSVAPIGGNNDDDVIYDDTSNFTSLFQDSFDDYVSATTTASLSTGEGESLSSAHQEVLHRVIRGLKGPYSLHDCGRTNIIGSIVQDAAPFLFPCTIEYSLICAAVCYVMWKSMAKRKTEKIVKKHSYRRAHSKNYVPQQIAKSPHHYTVDCASSHKGLFLGIFVLVLTIMSLIINFVLVKHPDYRDMANLEAHITEIVLYTMATFAVILGMCQVRALRYSRGRNLELDNILLIVAQTGSLIFNIFAIISGQFILRKGENLVLVTALLKVIQLLLQTLFILDASKRVATTKDQVKKKPGREVVTFLLITNLAMWLINALEKSRGESHPAQLQFYGLWAWTIITHISMPLAIFYRFHSTVCLCEIWKRAYKIKHVVG</sequence>
<keyword evidence="7 12" id="KW-1133">Transmembrane helix</keyword>
<evidence type="ECO:0000256" key="1">
    <source>
        <dbReference type="ARBA" id="ARBA00004651"/>
    </source>
</evidence>
<feature type="region of interest" description="Disordered" evidence="11">
    <location>
        <begin position="261"/>
        <end position="283"/>
    </location>
</feature>
<evidence type="ECO:0000256" key="8">
    <source>
        <dbReference type="ARBA" id="ARBA00023065"/>
    </source>
</evidence>